<dbReference type="GO" id="GO:0003677">
    <property type="term" value="F:DNA binding"/>
    <property type="evidence" value="ECO:0007669"/>
    <property type="project" value="UniProtKB-KW"/>
</dbReference>
<dbReference type="InterPro" id="IPR000847">
    <property type="entry name" value="LysR_HTH_N"/>
</dbReference>
<comment type="similarity">
    <text evidence="1">Belongs to the LysR transcriptional regulatory family.</text>
</comment>
<dbReference type="GO" id="GO:0005829">
    <property type="term" value="C:cytosol"/>
    <property type="evidence" value="ECO:0007669"/>
    <property type="project" value="TreeGrafter"/>
</dbReference>
<accession>A0A1G7FMR4</accession>
<keyword evidence="4" id="KW-0804">Transcription</keyword>
<dbReference type="Gene3D" id="1.10.10.10">
    <property type="entry name" value="Winged helix-like DNA-binding domain superfamily/Winged helix DNA-binding domain"/>
    <property type="match status" value="1"/>
</dbReference>
<dbReference type="PANTHER" id="PTHR30419:SF8">
    <property type="entry name" value="NITROGEN ASSIMILATION TRANSCRIPTIONAL ACTIVATOR-RELATED"/>
    <property type="match status" value="1"/>
</dbReference>
<dbReference type="Pfam" id="PF03466">
    <property type="entry name" value="LysR_substrate"/>
    <property type="match status" value="1"/>
</dbReference>
<proteinExistence type="inferred from homology"/>
<dbReference type="Gene3D" id="3.40.190.290">
    <property type="match status" value="1"/>
</dbReference>
<sequence>MSPYDAFLSRRLLHFLAAADAGNLHRAAETLGLSQPALTVSLRNLEQEIDATLFERSVKGVTLTPAGELFYRHAGALRTASRQAQDELKALRTGEAGTLRIGAGVAWSATVLPEVLRDMRRDYPGLSIDLLTGVGDQLAMQFAEGRIDLLLVAGGLAGQPLEDARREQLVTLPMELVVARDHPLVGQGPVGVRQIAGYDWVGFADDDSFLHLSALLTARHGLAPPRMAMRANSVAALGTFVRGTDAVMVVISSLASAMCDETLVTLPLQEPLWDMPVSLFCRELVAGRPVTLDFTERLRRAIETVVAQGHA</sequence>
<dbReference type="InterPro" id="IPR005119">
    <property type="entry name" value="LysR_subst-bd"/>
</dbReference>
<dbReference type="InterPro" id="IPR036390">
    <property type="entry name" value="WH_DNA-bd_sf"/>
</dbReference>
<dbReference type="PROSITE" id="PS50931">
    <property type="entry name" value="HTH_LYSR"/>
    <property type="match status" value="1"/>
</dbReference>
<dbReference type="CDD" id="cd05466">
    <property type="entry name" value="PBP2_LTTR_substrate"/>
    <property type="match status" value="1"/>
</dbReference>
<dbReference type="SUPFAM" id="SSF53850">
    <property type="entry name" value="Periplasmic binding protein-like II"/>
    <property type="match status" value="1"/>
</dbReference>
<dbReference type="Pfam" id="PF00126">
    <property type="entry name" value="HTH_1"/>
    <property type="match status" value="1"/>
</dbReference>
<evidence type="ECO:0000313" key="6">
    <source>
        <dbReference type="EMBL" id="SDE77144.1"/>
    </source>
</evidence>
<gene>
    <name evidence="6" type="ORF">SAMN04488105_107177</name>
</gene>
<dbReference type="RefSeq" id="WP_089959501.1">
    <property type="nucleotide sequence ID" value="NZ_FNAV01000007.1"/>
</dbReference>
<evidence type="ECO:0000256" key="1">
    <source>
        <dbReference type="ARBA" id="ARBA00009437"/>
    </source>
</evidence>
<dbReference type="PANTHER" id="PTHR30419">
    <property type="entry name" value="HTH-TYPE TRANSCRIPTIONAL REGULATOR YBHD"/>
    <property type="match status" value="1"/>
</dbReference>
<keyword evidence="7" id="KW-1185">Reference proteome</keyword>
<dbReference type="GO" id="GO:0003700">
    <property type="term" value="F:DNA-binding transcription factor activity"/>
    <property type="evidence" value="ECO:0007669"/>
    <property type="project" value="InterPro"/>
</dbReference>
<dbReference type="Proteomes" id="UP000198994">
    <property type="component" value="Unassembled WGS sequence"/>
</dbReference>
<evidence type="ECO:0000259" key="5">
    <source>
        <dbReference type="PROSITE" id="PS50931"/>
    </source>
</evidence>
<dbReference type="STRING" id="282683.SAMN04488105_107177"/>
<evidence type="ECO:0000256" key="3">
    <source>
        <dbReference type="ARBA" id="ARBA00023125"/>
    </source>
</evidence>
<keyword evidence="2" id="KW-0805">Transcription regulation</keyword>
<dbReference type="InterPro" id="IPR036388">
    <property type="entry name" value="WH-like_DNA-bd_sf"/>
</dbReference>
<evidence type="ECO:0000256" key="4">
    <source>
        <dbReference type="ARBA" id="ARBA00023163"/>
    </source>
</evidence>
<dbReference type="OrthoDB" id="9803030at2"/>
<evidence type="ECO:0000256" key="2">
    <source>
        <dbReference type="ARBA" id="ARBA00023015"/>
    </source>
</evidence>
<dbReference type="InterPro" id="IPR050950">
    <property type="entry name" value="HTH-type_LysR_regulators"/>
</dbReference>
<dbReference type="SUPFAM" id="SSF46785">
    <property type="entry name" value="Winged helix' DNA-binding domain"/>
    <property type="match status" value="1"/>
</dbReference>
<dbReference type="PRINTS" id="PR00039">
    <property type="entry name" value="HTHLYSR"/>
</dbReference>
<keyword evidence="3 6" id="KW-0238">DNA-binding</keyword>
<feature type="domain" description="HTH lysR-type" evidence="5">
    <location>
        <begin position="7"/>
        <end position="64"/>
    </location>
</feature>
<evidence type="ECO:0000313" key="7">
    <source>
        <dbReference type="Proteomes" id="UP000198994"/>
    </source>
</evidence>
<name>A0A1G7FMR4_9RHOB</name>
<dbReference type="EMBL" id="FNAV01000007">
    <property type="protein sequence ID" value="SDE77144.1"/>
    <property type="molecule type" value="Genomic_DNA"/>
</dbReference>
<protein>
    <submittedName>
        <fullName evidence="6">DNA-binding transcriptional regulator, LysR family</fullName>
    </submittedName>
</protein>
<dbReference type="AlphaFoldDB" id="A0A1G7FMR4"/>
<organism evidence="6 7">
    <name type="scientific">Salipiger thiooxidans</name>
    <dbReference type="NCBI Taxonomy" id="282683"/>
    <lineage>
        <taxon>Bacteria</taxon>
        <taxon>Pseudomonadati</taxon>
        <taxon>Pseudomonadota</taxon>
        <taxon>Alphaproteobacteria</taxon>
        <taxon>Rhodobacterales</taxon>
        <taxon>Roseobacteraceae</taxon>
        <taxon>Salipiger</taxon>
    </lineage>
</organism>
<reference evidence="7" key="1">
    <citation type="submission" date="2016-10" db="EMBL/GenBank/DDBJ databases">
        <authorList>
            <person name="Varghese N."/>
            <person name="Submissions S."/>
        </authorList>
    </citation>
    <scope>NUCLEOTIDE SEQUENCE [LARGE SCALE GENOMIC DNA]</scope>
    <source>
        <strain evidence="7">DSM 10146</strain>
    </source>
</reference>